<dbReference type="NCBIfam" id="TIGR01787">
    <property type="entry name" value="squalene_cyclas"/>
    <property type="match status" value="1"/>
</dbReference>
<evidence type="ECO:0000256" key="3">
    <source>
        <dbReference type="ARBA" id="ARBA00023235"/>
    </source>
</evidence>
<dbReference type="EC" id="5.4.99.-" evidence="4"/>
<dbReference type="Gene3D" id="1.50.10.20">
    <property type="match status" value="2"/>
</dbReference>
<dbReference type="Pfam" id="PF13249">
    <property type="entry name" value="SQHop_cyclase_N"/>
    <property type="match status" value="1"/>
</dbReference>
<feature type="domain" description="Squalene cyclase N-terminal" evidence="7">
    <location>
        <begin position="121"/>
        <end position="326"/>
    </location>
</feature>
<comment type="similarity">
    <text evidence="1 4">Belongs to the terpene cyclase/mutase family.</text>
</comment>
<dbReference type="SUPFAM" id="SSF48239">
    <property type="entry name" value="Terpenoid cyclases/Protein prenyltransferases"/>
    <property type="match status" value="2"/>
</dbReference>
<dbReference type="CDD" id="cd02892">
    <property type="entry name" value="SQCY_1"/>
    <property type="match status" value="1"/>
</dbReference>
<reference evidence="8" key="1">
    <citation type="submission" date="2021-01" db="EMBL/GenBank/DDBJ databases">
        <authorList>
            <person name="Corre E."/>
            <person name="Pelletier E."/>
            <person name="Niang G."/>
            <person name="Scheremetjew M."/>
            <person name="Finn R."/>
            <person name="Kale V."/>
            <person name="Holt S."/>
            <person name="Cochrane G."/>
            <person name="Meng A."/>
            <person name="Brown T."/>
            <person name="Cohen L."/>
        </authorList>
    </citation>
    <scope>NUCLEOTIDE SEQUENCE</scope>
    <source>
        <strain evidence="8">CCMP494</strain>
    </source>
</reference>
<dbReference type="InterPro" id="IPR032697">
    <property type="entry name" value="SQ_cyclase_N"/>
</dbReference>
<dbReference type="SFLD" id="SFLDG01016">
    <property type="entry name" value="Prenyltransferase_Like_2"/>
    <property type="match status" value="1"/>
</dbReference>
<dbReference type="InterPro" id="IPR018333">
    <property type="entry name" value="Squalene_cyclase"/>
</dbReference>
<keyword evidence="2" id="KW-0677">Repeat</keyword>
<dbReference type="InterPro" id="IPR032696">
    <property type="entry name" value="SQ_cyclase_C"/>
</dbReference>
<evidence type="ECO:0000259" key="7">
    <source>
        <dbReference type="Pfam" id="PF13249"/>
    </source>
</evidence>
<evidence type="ECO:0000256" key="5">
    <source>
        <dbReference type="SAM" id="MobiDB-lite"/>
    </source>
</evidence>
<dbReference type="InterPro" id="IPR002365">
    <property type="entry name" value="Terpene_synthase_CS"/>
</dbReference>
<keyword evidence="3 4" id="KW-0413">Isomerase</keyword>
<evidence type="ECO:0000256" key="2">
    <source>
        <dbReference type="ARBA" id="ARBA00022737"/>
    </source>
</evidence>
<dbReference type="PROSITE" id="PS01074">
    <property type="entry name" value="TERPENE_SYNTHASES"/>
    <property type="match status" value="1"/>
</dbReference>
<evidence type="ECO:0000256" key="4">
    <source>
        <dbReference type="RuleBase" id="RU362003"/>
    </source>
</evidence>
<dbReference type="FunFam" id="1.50.10.20:FF:000011">
    <property type="entry name" value="Terpene cyclase/mutase family member"/>
    <property type="match status" value="1"/>
</dbReference>
<proteinExistence type="inferred from homology"/>
<dbReference type="GO" id="GO:0016104">
    <property type="term" value="P:triterpenoid biosynthetic process"/>
    <property type="evidence" value="ECO:0007669"/>
    <property type="project" value="InterPro"/>
</dbReference>
<dbReference type="GO" id="GO:0016866">
    <property type="term" value="F:intramolecular transferase activity"/>
    <property type="evidence" value="ECO:0007669"/>
    <property type="project" value="InterPro"/>
</dbReference>
<dbReference type="EMBL" id="HBEV01003947">
    <property type="protein sequence ID" value="CAD8581201.1"/>
    <property type="molecule type" value="Transcribed_RNA"/>
</dbReference>
<name>A0A7S0KIG8_MICPS</name>
<sequence>MWKLRCSSPGDWASVPGQDISSLNGHAGRHIWEHNSAHLSPEDIAVIDHLRENFELNRHTQKHSSDALMRLQYESLRDARGRAIKTAPPPRCAYDPTSGTADSPVSRDIVEQALRAGIDFYQGLQDDDGHWPGDYGGPMFLMPGLIIALYVMGKLDHVLSEPHKVEIRRYLRNHQNEDGGFGLHIEGHSTMFGTVLSYVAMRLLGMSPNTSNLVDQENSLVDALSWIRARGGAVNVPSWGKFYLCLLGVYEWDGLNPVPPECWLLPYTLNPLHPGRFWCHCRMVYLPMSYLYGTRATAQSTEITELLRKELYIDDYECIDWNTTRNSCAEEDLYYPHPWIQDLIWSGLSKVELSLLKTSAGMWLRGIACKLAMEHIHYEDENTRYIDIGPVNKVLNMLCCWFEDPLGCANRKHMQRLHDYLWLAEDGMKMQGYNGSQLWDCAFAVQAITASGLATEYTDCLIAAHRYLDVSQVRADCPGELTRWHRHISKGAWPFSTRDHGWPISDCSSEGLKAALELEGLGSALAGPPIPIDRLEDCVNVVLSYQNMETGGWATYENTRSFPWVEIMNPAETFGDIMIDYSYVECSSASLQALSKFRTRYPTSPHKDRIEKALTAGRNFLLSIQRADGSWYGSWAICFTYGTWFGIKGLLATGSTYETCSCLRKAVRFLLSKQMACGGWGESYLSSQKKKYIQLEGNEPHVVNTAWAMLALVASGHAKYDPTPLHRAARALMRMQCGNGDWPQQSIMGVFNRNCMITYANYRNIFPLWALGDYATSVLGVK</sequence>
<gene>
    <name evidence="8" type="ORF">MSP1404_LOCUS2981</name>
</gene>
<accession>A0A7S0KIG8</accession>
<protein>
    <recommendedName>
        <fullName evidence="4">Terpene cyclase/mutase family member</fullName>
        <ecNumber evidence="4">5.4.99.-</ecNumber>
    </recommendedName>
</protein>
<dbReference type="GO" id="GO:0005811">
    <property type="term" value="C:lipid droplet"/>
    <property type="evidence" value="ECO:0007669"/>
    <property type="project" value="InterPro"/>
</dbReference>
<dbReference type="PANTHER" id="PTHR11764:SF20">
    <property type="entry name" value="LANOSTEROL SYNTHASE"/>
    <property type="match status" value="1"/>
</dbReference>
<dbReference type="InterPro" id="IPR008930">
    <property type="entry name" value="Terpenoid_cyclase/PrenylTrfase"/>
</dbReference>
<dbReference type="Pfam" id="PF13243">
    <property type="entry name" value="SQHop_cyclase_C"/>
    <property type="match status" value="1"/>
</dbReference>
<feature type="domain" description="Squalene cyclase C-terminal" evidence="6">
    <location>
        <begin position="436"/>
        <end position="775"/>
    </location>
</feature>
<dbReference type="PANTHER" id="PTHR11764">
    <property type="entry name" value="TERPENE CYCLASE/MUTASE FAMILY MEMBER"/>
    <property type="match status" value="1"/>
</dbReference>
<evidence type="ECO:0000313" key="8">
    <source>
        <dbReference type="EMBL" id="CAD8581201.1"/>
    </source>
</evidence>
<organism evidence="8">
    <name type="scientific">Micromonas pusilla</name>
    <name type="common">Picoplanktonic green alga</name>
    <name type="synonym">Chromulina pusilla</name>
    <dbReference type="NCBI Taxonomy" id="38833"/>
    <lineage>
        <taxon>Eukaryota</taxon>
        <taxon>Viridiplantae</taxon>
        <taxon>Chlorophyta</taxon>
        <taxon>Mamiellophyceae</taxon>
        <taxon>Mamiellales</taxon>
        <taxon>Mamiellaceae</taxon>
        <taxon>Micromonas</taxon>
    </lineage>
</organism>
<feature type="region of interest" description="Disordered" evidence="5">
    <location>
        <begin position="85"/>
        <end position="104"/>
    </location>
</feature>
<evidence type="ECO:0000256" key="1">
    <source>
        <dbReference type="ARBA" id="ARBA00009755"/>
    </source>
</evidence>
<dbReference type="AlphaFoldDB" id="A0A7S0KIG8"/>
<evidence type="ECO:0000259" key="6">
    <source>
        <dbReference type="Pfam" id="PF13243"/>
    </source>
</evidence>